<dbReference type="SUPFAM" id="SSF51069">
    <property type="entry name" value="Carbonic anhydrase"/>
    <property type="match status" value="1"/>
</dbReference>
<evidence type="ECO:0000256" key="1">
    <source>
        <dbReference type="ARBA" id="ARBA00010718"/>
    </source>
</evidence>
<feature type="chain" id="PRO_5001933347" evidence="3">
    <location>
        <begin position="20"/>
        <end position="348"/>
    </location>
</feature>
<dbReference type="PROSITE" id="PS51144">
    <property type="entry name" value="ALPHA_CA_2"/>
    <property type="match status" value="1"/>
</dbReference>
<dbReference type="InterPro" id="IPR036398">
    <property type="entry name" value="CA_dom_sf"/>
</dbReference>
<keyword evidence="3" id="KW-0732">Signal</keyword>
<organism evidence="5">
    <name type="scientific">Sycon ciliatum</name>
    <dbReference type="NCBI Taxonomy" id="27933"/>
    <lineage>
        <taxon>Eukaryota</taxon>
        <taxon>Metazoa</taxon>
        <taxon>Porifera</taxon>
        <taxon>Calcarea</taxon>
        <taxon>Calcaronea</taxon>
        <taxon>Leucosolenida</taxon>
        <taxon>Sycettidae</taxon>
        <taxon>Sycon</taxon>
    </lineage>
</organism>
<protein>
    <submittedName>
        <fullName evidence="5">CA8 SciCA8</fullName>
    </submittedName>
</protein>
<dbReference type="GO" id="GO:0006730">
    <property type="term" value="P:one-carbon metabolic process"/>
    <property type="evidence" value="ECO:0007669"/>
    <property type="project" value="TreeGrafter"/>
</dbReference>
<dbReference type="AlphaFoldDB" id="A0A098CYT3"/>
<dbReference type="SMART" id="SM01057">
    <property type="entry name" value="Carb_anhydrase"/>
    <property type="match status" value="1"/>
</dbReference>
<dbReference type="Gene3D" id="3.10.200.10">
    <property type="entry name" value="Alpha carbonic anhydrase"/>
    <property type="match status" value="1"/>
</dbReference>
<keyword evidence="2" id="KW-0812">Transmembrane</keyword>
<dbReference type="GO" id="GO:0004089">
    <property type="term" value="F:carbonate dehydratase activity"/>
    <property type="evidence" value="ECO:0007669"/>
    <property type="project" value="InterPro"/>
</dbReference>
<comment type="similarity">
    <text evidence="1">Belongs to the alpha-carbonic anhydrase family.</text>
</comment>
<dbReference type="EMBL" id="LN609538">
    <property type="protein sequence ID" value="CEF71784.1"/>
    <property type="molecule type" value="mRNA"/>
</dbReference>
<dbReference type="CDD" id="cd00326">
    <property type="entry name" value="alpha_CA"/>
    <property type="match status" value="1"/>
</dbReference>
<feature type="transmembrane region" description="Helical" evidence="2">
    <location>
        <begin position="324"/>
        <end position="346"/>
    </location>
</feature>
<evidence type="ECO:0000313" key="5">
    <source>
        <dbReference type="EMBL" id="CEF71784.1"/>
    </source>
</evidence>
<evidence type="ECO:0000259" key="4">
    <source>
        <dbReference type="PROSITE" id="PS51144"/>
    </source>
</evidence>
<evidence type="ECO:0000256" key="3">
    <source>
        <dbReference type="SAM" id="SignalP"/>
    </source>
</evidence>
<dbReference type="PANTHER" id="PTHR18952">
    <property type="entry name" value="CARBONIC ANHYDRASE"/>
    <property type="match status" value="1"/>
</dbReference>
<feature type="non-terminal residue" evidence="5">
    <location>
        <position position="348"/>
    </location>
</feature>
<name>A0A098CYT3_9METZ</name>
<gene>
    <name evidence="5" type="primary">CA8</name>
</gene>
<accession>A0A098CYT3</accession>
<dbReference type="GO" id="GO:0008270">
    <property type="term" value="F:zinc ion binding"/>
    <property type="evidence" value="ECO:0007669"/>
    <property type="project" value="InterPro"/>
</dbReference>
<dbReference type="PANTHER" id="PTHR18952:SF208">
    <property type="entry name" value="CARBONIC ANHYDRASE XA-RELATED"/>
    <property type="match status" value="1"/>
</dbReference>
<sequence>MQLAIATLLSTLLVYTSNAGSGGWDHDPTSMIGPKYWGNVSAICRDGRKQSPINIVPPSTIYQPYPALNLTVPEGNAVFKFGNGGHDVSGHPVVSSGGNILLRGGPLGAAYKFHNIHIHYGNKSMPASEHSVERARTTGELHAVFYNSSFTTLSDAAADNSSSAIAVIGIRFAAGLWVNESYYHAGLQSFFENVASLTYKGNETTHSFNMSDLLRPEDIDRFYTYEGSLTTPNCQETVQWLVMEKTQYVRSTLIDAISHFRSGNTLTSKLIIGNARPVQALNGRTIYRNFQIPQSEPSIAPSTWRTGNASASTTPVVSTATSGVAPIAAAPVVLTTTVLVFTFATLKN</sequence>
<feature type="domain" description="Alpha-carbonic anhydrase" evidence="4">
    <location>
        <begin position="22"/>
        <end position="290"/>
    </location>
</feature>
<evidence type="ECO:0000256" key="2">
    <source>
        <dbReference type="SAM" id="Phobius"/>
    </source>
</evidence>
<reference evidence="5" key="1">
    <citation type="submission" date="2014-09" db="EMBL/GenBank/DDBJ databases">
        <title>Calcareous sponge genomes reveal complex evolution of alpha-carbonic anhydrases and two key biomineralization enzymes.</title>
        <authorList>
            <person name="Voigt O."/>
            <person name="Adamski M."/>
            <person name="Sluzek K."/>
            <person name="Adamska M."/>
        </authorList>
    </citation>
    <scope>NUCLEOTIDE SEQUENCE</scope>
</reference>
<feature type="non-terminal residue" evidence="5">
    <location>
        <position position="1"/>
    </location>
</feature>
<proteinExistence type="evidence at transcript level"/>
<keyword evidence="2" id="KW-0472">Membrane</keyword>
<keyword evidence="2" id="KW-1133">Transmembrane helix</keyword>
<dbReference type="InterPro" id="IPR023561">
    <property type="entry name" value="Carbonic_anhydrase_a-class"/>
</dbReference>
<dbReference type="Pfam" id="PF00194">
    <property type="entry name" value="Carb_anhydrase"/>
    <property type="match status" value="1"/>
</dbReference>
<dbReference type="InterPro" id="IPR001148">
    <property type="entry name" value="CA_dom"/>
</dbReference>
<feature type="signal peptide" evidence="3">
    <location>
        <begin position="1"/>
        <end position="19"/>
    </location>
</feature>